<dbReference type="EC" id="2.1.1.-" evidence="2"/>
<dbReference type="PANTHER" id="PTHR43591:SF24">
    <property type="entry name" value="2-METHOXY-6-POLYPRENYL-1,4-BENZOQUINOL METHYLASE, MITOCHONDRIAL"/>
    <property type="match status" value="1"/>
</dbReference>
<accession>A0ABZ2V680</accession>
<evidence type="ECO:0000313" key="3">
    <source>
        <dbReference type="Proteomes" id="UP001440612"/>
    </source>
</evidence>
<protein>
    <submittedName>
        <fullName evidence="2">Class I SAM-dependent methyltransferase</fullName>
        <ecNumber evidence="2">2.1.1.-</ecNumber>
    </submittedName>
</protein>
<name>A0ABZ2V680_9RHOB</name>
<reference evidence="3" key="1">
    <citation type="submission" date="2024-04" db="EMBL/GenBank/DDBJ databases">
        <title>Phylogenomic analyses of a clade within the roseobacter group suggest taxonomic reassignments of species of the genera Aestuariivita, Citreicella, Loktanella, Nautella, Pelagibaca, Ruegeria, Thalassobius, Thiobacimonas and Tropicibacter, and the proposal o.</title>
        <authorList>
            <person name="Jeon C.O."/>
        </authorList>
    </citation>
    <scope>NUCLEOTIDE SEQUENCE [LARGE SCALE GENOMIC DNA]</scope>
    <source>
        <strain evidence="3">BS5-3</strain>
    </source>
</reference>
<keyword evidence="2" id="KW-0808">Transferase</keyword>
<keyword evidence="2" id="KW-0489">Methyltransferase</keyword>
<dbReference type="InterPro" id="IPR029063">
    <property type="entry name" value="SAM-dependent_MTases_sf"/>
</dbReference>
<dbReference type="SUPFAM" id="SSF53335">
    <property type="entry name" value="S-adenosyl-L-methionine-dependent methyltransferases"/>
    <property type="match status" value="1"/>
</dbReference>
<keyword evidence="3" id="KW-1185">Reference proteome</keyword>
<dbReference type="InterPro" id="IPR013216">
    <property type="entry name" value="Methyltransf_11"/>
</dbReference>
<gene>
    <name evidence="2" type="ORF">AABB29_05390</name>
</gene>
<feature type="domain" description="Methyltransferase type 11" evidence="1">
    <location>
        <begin position="59"/>
        <end position="153"/>
    </location>
</feature>
<dbReference type="Gene3D" id="3.40.50.150">
    <property type="entry name" value="Vaccinia Virus protein VP39"/>
    <property type="match status" value="1"/>
</dbReference>
<organism evidence="2 3">
    <name type="scientific">Yoonia phaeophyticola</name>
    <dbReference type="NCBI Taxonomy" id="3137369"/>
    <lineage>
        <taxon>Bacteria</taxon>
        <taxon>Pseudomonadati</taxon>
        <taxon>Pseudomonadota</taxon>
        <taxon>Alphaproteobacteria</taxon>
        <taxon>Rhodobacterales</taxon>
        <taxon>Paracoccaceae</taxon>
        <taxon>Yoonia</taxon>
    </lineage>
</organism>
<dbReference type="EMBL" id="CP150951">
    <property type="protein sequence ID" value="WZC50080.1"/>
    <property type="molecule type" value="Genomic_DNA"/>
</dbReference>
<dbReference type="RefSeq" id="WP_341368190.1">
    <property type="nucleotide sequence ID" value="NZ_CP150951.2"/>
</dbReference>
<dbReference type="PANTHER" id="PTHR43591">
    <property type="entry name" value="METHYLTRANSFERASE"/>
    <property type="match status" value="1"/>
</dbReference>
<dbReference type="CDD" id="cd02440">
    <property type="entry name" value="AdoMet_MTases"/>
    <property type="match status" value="1"/>
</dbReference>
<dbReference type="GO" id="GO:0032259">
    <property type="term" value="P:methylation"/>
    <property type="evidence" value="ECO:0007669"/>
    <property type="project" value="UniProtKB-KW"/>
</dbReference>
<dbReference type="Proteomes" id="UP001440612">
    <property type="component" value="Chromosome"/>
</dbReference>
<evidence type="ECO:0000259" key="1">
    <source>
        <dbReference type="Pfam" id="PF08241"/>
    </source>
</evidence>
<sequence length="258" mass="29371">MNFDLKEEIRAYWSARAENFDESPSHLIEERYGLPEWQTLIRRAAGVGDTGDLQGKRALDIACGTGEISRVLCRLGAEVSGLDFSETMLGKAREKLTGQNWSPVLCDAEDLKGVPDESVDFAITRHLTWTLTNPLDAYCEWHRVLKPGGRMLINDHNFSLPFSTWHRLKKRLANLLKPSSDGVNIDAEANAAIRERLYYKGGLTKERLIEDMQSCGFAFQEELDLRPIYSKGMQTWPMAERLRQSAENRYSLVFEKAL</sequence>
<dbReference type="GO" id="GO:0008168">
    <property type="term" value="F:methyltransferase activity"/>
    <property type="evidence" value="ECO:0007669"/>
    <property type="project" value="UniProtKB-KW"/>
</dbReference>
<evidence type="ECO:0000313" key="2">
    <source>
        <dbReference type="EMBL" id="WZC50080.1"/>
    </source>
</evidence>
<proteinExistence type="predicted"/>
<dbReference type="Pfam" id="PF08241">
    <property type="entry name" value="Methyltransf_11"/>
    <property type="match status" value="1"/>
</dbReference>